<gene>
    <name evidence="2" type="ORF">FISHEDRAFT_68667</name>
</gene>
<reference evidence="2 3" key="1">
    <citation type="journal article" date="2015" name="Fungal Genet. Biol.">
        <title>Evolution of novel wood decay mechanisms in Agaricales revealed by the genome sequences of Fistulina hepatica and Cylindrobasidium torrendii.</title>
        <authorList>
            <person name="Floudas D."/>
            <person name="Held B.W."/>
            <person name="Riley R."/>
            <person name="Nagy L.G."/>
            <person name="Koehler G."/>
            <person name="Ransdell A.S."/>
            <person name="Younus H."/>
            <person name="Chow J."/>
            <person name="Chiniquy J."/>
            <person name="Lipzen A."/>
            <person name="Tritt A."/>
            <person name="Sun H."/>
            <person name="Haridas S."/>
            <person name="LaButti K."/>
            <person name="Ohm R.A."/>
            <person name="Kues U."/>
            <person name="Blanchette R.A."/>
            <person name="Grigoriev I.V."/>
            <person name="Minto R.E."/>
            <person name="Hibbett D.S."/>
        </authorList>
    </citation>
    <scope>NUCLEOTIDE SEQUENCE [LARGE SCALE GENOMIC DNA]</scope>
    <source>
        <strain evidence="2 3">ATCC 64428</strain>
    </source>
</reference>
<accession>A0A0D7AS97</accession>
<proteinExistence type="predicted"/>
<organism evidence="2 3">
    <name type="scientific">Fistulina hepatica ATCC 64428</name>
    <dbReference type="NCBI Taxonomy" id="1128425"/>
    <lineage>
        <taxon>Eukaryota</taxon>
        <taxon>Fungi</taxon>
        <taxon>Dikarya</taxon>
        <taxon>Basidiomycota</taxon>
        <taxon>Agaricomycotina</taxon>
        <taxon>Agaricomycetes</taxon>
        <taxon>Agaricomycetidae</taxon>
        <taxon>Agaricales</taxon>
        <taxon>Fistulinaceae</taxon>
        <taxon>Fistulina</taxon>
    </lineage>
</organism>
<sequence length="231" mass="26142">MPSSAVLKESLDLLKKQYAELKAQEMSDKKATGSGKKSKKRLRGDEMGDEEPLKKKKKADASASTKKKTEDKLAKEENWRYIEEGEECAWCTRQEVICEVPVEGTLLVCHRCIRLKESCSWAGEKKKGKGKGMAVEPVREKSVVSVLDGEEEEEGESVPEWFERVDQSWGQVQDAWDKRLDVVDIEVKRMKADLKRLWVAKGESTLRPGDGQAQITFGDLFEQEVVPSFAM</sequence>
<dbReference type="Proteomes" id="UP000054144">
    <property type="component" value="Unassembled WGS sequence"/>
</dbReference>
<evidence type="ECO:0000256" key="1">
    <source>
        <dbReference type="SAM" id="MobiDB-lite"/>
    </source>
</evidence>
<evidence type="ECO:0000313" key="3">
    <source>
        <dbReference type="Proteomes" id="UP000054144"/>
    </source>
</evidence>
<dbReference type="EMBL" id="KN881592">
    <property type="protein sequence ID" value="KIY53683.1"/>
    <property type="molecule type" value="Genomic_DNA"/>
</dbReference>
<dbReference type="AlphaFoldDB" id="A0A0D7AS97"/>
<name>A0A0D7AS97_9AGAR</name>
<evidence type="ECO:0000313" key="2">
    <source>
        <dbReference type="EMBL" id="KIY53683.1"/>
    </source>
</evidence>
<feature type="region of interest" description="Disordered" evidence="1">
    <location>
        <begin position="23"/>
        <end position="70"/>
    </location>
</feature>
<protein>
    <submittedName>
        <fullName evidence="2">Uncharacterized protein</fullName>
    </submittedName>
</protein>
<keyword evidence="3" id="KW-1185">Reference proteome</keyword>